<keyword evidence="1" id="KW-0677">Repeat</keyword>
<dbReference type="AlphaFoldDB" id="A0A0G4FPM9"/>
<dbReference type="SMART" id="SM00698">
    <property type="entry name" value="MORN"/>
    <property type="match status" value="4"/>
</dbReference>
<dbReference type="Gene3D" id="1.10.150.50">
    <property type="entry name" value="Transcription Factor, Ets-1"/>
    <property type="match status" value="1"/>
</dbReference>
<dbReference type="VEuPathDB" id="CryptoDB:Vbra_723"/>
<dbReference type="InterPro" id="IPR000719">
    <property type="entry name" value="Prot_kinase_dom"/>
</dbReference>
<protein>
    <recommendedName>
        <fullName evidence="7">Protein kinase domain-containing protein</fullName>
    </recommendedName>
</protein>
<evidence type="ECO:0000259" key="4">
    <source>
        <dbReference type="PROSITE" id="PS50105"/>
    </source>
</evidence>
<feature type="compositionally biased region" description="Basic and acidic residues" evidence="2">
    <location>
        <begin position="465"/>
        <end position="485"/>
    </location>
</feature>
<dbReference type="Pfam" id="PF02493">
    <property type="entry name" value="MORN"/>
    <property type="match status" value="4"/>
</dbReference>
<gene>
    <name evidence="5" type="ORF">Vbra_723</name>
</gene>
<dbReference type="Gene3D" id="1.10.510.10">
    <property type="entry name" value="Transferase(Phosphotransferase) domain 1"/>
    <property type="match status" value="1"/>
</dbReference>
<dbReference type="InterPro" id="IPR051681">
    <property type="entry name" value="Ser/Thr_Kinases-Pseudokinases"/>
</dbReference>
<name>A0A0G4FPM9_VITBC</name>
<dbReference type="InterPro" id="IPR003409">
    <property type="entry name" value="MORN"/>
</dbReference>
<dbReference type="STRING" id="1169540.A0A0G4FPM9"/>
<evidence type="ECO:0000313" key="6">
    <source>
        <dbReference type="Proteomes" id="UP000041254"/>
    </source>
</evidence>
<dbReference type="InterPro" id="IPR011009">
    <property type="entry name" value="Kinase-like_dom_sf"/>
</dbReference>
<evidence type="ECO:0008006" key="7">
    <source>
        <dbReference type="Google" id="ProtNLM"/>
    </source>
</evidence>
<dbReference type="Gene3D" id="3.30.200.20">
    <property type="entry name" value="Phosphorylase Kinase, domain 1"/>
    <property type="match status" value="1"/>
</dbReference>
<feature type="region of interest" description="Disordered" evidence="2">
    <location>
        <begin position="419"/>
        <end position="537"/>
    </location>
</feature>
<feature type="region of interest" description="Disordered" evidence="2">
    <location>
        <begin position="152"/>
        <end position="219"/>
    </location>
</feature>
<dbReference type="InterPro" id="IPR001245">
    <property type="entry name" value="Ser-Thr/Tyr_kinase_cat_dom"/>
</dbReference>
<dbReference type="PROSITE" id="PS50011">
    <property type="entry name" value="PROTEIN_KINASE_DOM"/>
    <property type="match status" value="1"/>
</dbReference>
<feature type="domain" description="Protein kinase" evidence="3">
    <location>
        <begin position="561"/>
        <end position="882"/>
    </location>
</feature>
<dbReference type="GO" id="GO:0005524">
    <property type="term" value="F:ATP binding"/>
    <property type="evidence" value="ECO:0007669"/>
    <property type="project" value="InterPro"/>
</dbReference>
<feature type="region of interest" description="Disordered" evidence="2">
    <location>
        <begin position="654"/>
        <end position="704"/>
    </location>
</feature>
<dbReference type="Proteomes" id="UP000041254">
    <property type="component" value="Unassembled WGS sequence"/>
</dbReference>
<dbReference type="Pfam" id="PF07714">
    <property type="entry name" value="PK_Tyr_Ser-Thr"/>
    <property type="match status" value="1"/>
</dbReference>
<feature type="compositionally biased region" description="Low complexity" evidence="2">
    <location>
        <begin position="679"/>
        <end position="701"/>
    </location>
</feature>
<evidence type="ECO:0000259" key="3">
    <source>
        <dbReference type="PROSITE" id="PS50011"/>
    </source>
</evidence>
<dbReference type="SUPFAM" id="SSF56112">
    <property type="entry name" value="Protein kinase-like (PK-like)"/>
    <property type="match status" value="1"/>
</dbReference>
<keyword evidence="6" id="KW-1185">Reference proteome</keyword>
<dbReference type="PROSITE" id="PS50105">
    <property type="entry name" value="SAM_DOMAIN"/>
    <property type="match status" value="1"/>
</dbReference>
<dbReference type="InterPro" id="IPR013761">
    <property type="entry name" value="SAM/pointed_sf"/>
</dbReference>
<evidence type="ECO:0000256" key="2">
    <source>
        <dbReference type="SAM" id="MobiDB-lite"/>
    </source>
</evidence>
<dbReference type="Pfam" id="PF07647">
    <property type="entry name" value="SAM_2"/>
    <property type="match status" value="1"/>
</dbReference>
<proteinExistence type="predicted"/>
<dbReference type="InterPro" id="IPR001660">
    <property type="entry name" value="SAM"/>
</dbReference>
<dbReference type="SUPFAM" id="SSF82185">
    <property type="entry name" value="Histone H3 K4-specific methyltransferase SET7/9 N-terminal domain"/>
    <property type="match status" value="1"/>
</dbReference>
<sequence length="900" mass="100271">MFTTACELWVDIRLSLKKKQNQAVTMGNAPHSRGPFGLRDDGYVRQGGYRYKGGLKDGKRHGHGILLYPNGAVYAGEFADHFQNGFGVYVAPNFNRYEGQWKDGKREGAGIERHFRSGVSFTGTWVGDVRDGEGARWKPNGQVVREVWQRGQQVTPSALERQESDSVSSGTDDDDDLLAAASPPHDTDSNSPAVPHARRHKSRRPKDPSPATHDQSNPTEFINQHIYTLSQKLLQHLRDDEWESDYEGEDPQCQQWSAVRHTLTGLAELHAQHQQQSGDMDAGKEFGSRSQFLRAIGYHWPYVGGYDLERSLDYLRSRNVEIAGAQELEEVYFRIMDTPVEEWTPSEVGVWLAQKDLSRLIENFMEAQVTGKRLLDMDHRALKEEVSVIPFGHRARVLKAIKQLKEFKKNRDIGMFYETRRGSVPIPPPVPALPTKQPDSDIDPPTANSGVQQSETDDTSGDIPDPQRNDRKREAVMMTGRDRARQQQYGPDAPQPPNGPRGQESGSELSLPVGSGASVPRHPPRRRPRSDSESTVSVPHGLDLIDARAHAASIAIDFKQLTFLKKIGEEGRSRMYRGRWLGKDVAIKVYKGKLLREKMWVESLVALSEMRHPHIALFMGIAVRPEPPTCCIVTEYLPNGSIFELIHPNTPQSLDLPSHAGGHTRTAPPSSFMPPHTHASSSAASRAAAAQQGRGLGASSSHAGRVGGRLKLKDGPVTIQLLLRIARGIALGCAYLQKRGIGHLNLKPSNVLIDETINVKLCDFGLRDFEEAFRPPYRGERCRRPLAWCAPEVLRSDSALGRDWTADVYSFGMIFWEILTCRVPYSDQTNAQIKGAVGWGGDRPAELEAPDPMKILVTACLRDNPAERPTFEQILDYLHKLHEAANSTAEDALITFMDGP</sequence>
<evidence type="ECO:0000313" key="5">
    <source>
        <dbReference type="EMBL" id="CEM16412.1"/>
    </source>
</evidence>
<evidence type="ECO:0000256" key="1">
    <source>
        <dbReference type="ARBA" id="ARBA00022737"/>
    </source>
</evidence>
<dbReference type="InParanoid" id="A0A0G4FPM9"/>
<dbReference type="PhylomeDB" id="A0A0G4FPM9"/>
<dbReference type="SUPFAM" id="SSF47769">
    <property type="entry name" value="SAM/Pointed domain"/>
    <property type="match status" value="1"/>
</dbReference>
<dbReference type="OrthoDB" id="339325at2759"/>
<dbReference type="EMBL" id="CDMY01000477">
    <property type="protein sequence ID" value="CEM16412.1"/>
    <property type="molecule type" value="Genomic_DNA"/>
</dbReference>
<reference evidence="5 6" key="1">
    <citation type="submission" date="2014-11" db="EMBL/GenBank/DDBJ databases">
        <authorList>
            <person name="Zhu J."/>
            <person name="Qi W."/>
            <person name="Song R."/>
        </authorList>
    </citation>
    <scope>NUCLEOTIDE SEQUENCE [LARGE SCALE GENOMIC DNA]</scope>
</reference>
<feature type="domain" description="SAM" evidence="4">
    <location>
        <begin position="343"/>
        <end position="407"/>
    </location>
</feature>
<dbReference type="GO" id="GO:0004674">
    <property type="term" value="F:protein serine/threonine kinase activity"/>
    <property type="evidence" value="ECO:0007669"/>
    <property type="project" value="TreeGrafter"/>
</dbReference>
<organism evidence="5 6">
    <name type="scientific">Vitrella brassicaformis (strain CCMP3155)</name>
    <dbReference type="NCBI Taxonomy" id="1169540"/>
    <lineage>
        <taxon>Eukaryota</taxon>
        <taxon>Sar</taxon>
        <taxon>Alveolata</taxon>
        <taxon>Colpodellida</taxon>
        <taxon>Vitrellaceae</taxon>
        <taxon>Vitrella</taxon>
    </lineage>
</organism>
<dbReference type="PANTHER" id="PTHR44329">
    <property type="entry name" value="SERINE/THREONINE-PROTEIN KINASE TNNI3K-RELATED"/>
    <property type="match status" value="1"/>
</dbReference>
<dbReference type="SMART" id="SM00454">
    <property type="entry name" value="SAM"/>
    <property type="match status" value="1"/>
</dbReference>
<accession>A0A0G4FPM9</accession>
<dbReference type="Gene3D" id="2.20.110.10">
    <property type="entry name" value="Histone H3 K4-specific methyltransferase SET7/9 N-terminal domain"/>
    <property type="match status" value="2"/>
</dbReference>